<dbReference type="PANTHER" id="PTHR46401">
    <property type="entry name" value="GLYCOSYLTRANSFERASE WBBK-RELATED"/>
    <property type="match status" value="1"/>
</dbReference>
<dbReference type="AlphaFoldDB" id="A0A412MCZ4"/>
<dbReference type="SUPFAM" id="SSF53756">
    <property type="entry name" value="UDP-Glycosyltransferase/glycogen phosphorylase"/>
    <property type="match status" value="1"/>
</dbReference>
<dbReference type="PANTHER" id="PTHR46401:SF2">
    <property type="entry name" value="GLYCOSYLTRANSFERASE WBBK-RELATED"/>
    <property type="match status" value="1"/>
</dbReference>
<evidence type="ECO:0000313" key="3">
    <source>
        <dbReference type="EMBL" id="RGT08961.1"/>
    </source>
</evidence>
<dbReference type="RefSeq" id="WP_118145611.1">
    <property type="nucleotide sequence ID" value="NZ_QRWH01000006.1"/>
</dbReference>
<dbReference type="InterPro" id="IPR001296">
    <property type="entry name" value="Glyco_trans_1"/>
</dbReference>
<dbReference type="Proteomes" id="UP000283630">
    <property type="component" value="Unassembled WGS sequence"/>
</dbReference>
<keyword evidence="1 3" id="KW-0808">Transferase</keyword>
<reference evidence="3 4" key="1">
    <citation type="submission" date="2018-08" db="EMBL/GenBank/DDBJ databases">
        <title>A genome reference for cultivated species of the human gut microbiota.</title>
        <authorList>
            <person name="Zou Y."/>
            <person name="Xue W."/>
            <person name="Luo G."/>
        </authorList>
    </citation>
    <scope>NUCLEOTIDE SEQUENCE [LARGE SCALE GENOMIC DNA]</scope>
    <source>
        <strain evidence="3 4">AF19-4AC</strain>
    </source>
</reference>
<dbReference type="GO" id="GO:0016757">
    <property type="term" value="F:glycosyltransferase activity"/>
    <property type="evidence" value="ECO:0007669"/>
    <property type="project" value="InterPro"/>
</dbReference>
<dbReference type="Gene3D" id="3.40.50.2000">
    <property type="entry name" value="Glycogen Phosphorylase B"/>
    <property type="match status" value="2"/>
</dbReference>
<dbReference type="EMBL" id="QRWH01000006">
    <property type="protein sequence ID" value="RGT08961.1"/>
    <property type="molecule type" value="Genomic_DNA"/>
</dbReference>
<comment type="caution">
    <text evidence="3">The sequence shown here is derived from an EMBL/GenBank/DDBJ whole genome shotgun (WGS) entry which is preliminary data.</text>
</comment>
<evidence type="ECO:0000313" key="4">
    <source>
        <dbReference type="Proteomes" id="UP000283630"/>
    </source>
</evidence>
<sequence>MKKAIIITENSYPEGDAGAVRQHAFAKMLSDMDYEVLVIGYGKSTEEKICVYDNINYISYRVNSLNKIYRVWNRIRFGDKVFDYISQNYKQLDLLLVVDLMPSAFKKIVQLKKKYNCTLIHDSVEWYSKEEFRYGKLDLAYRRKEFTNTKVIDEMWNVVAISTFLEKHFQKFANRVVRIPVIMDIKNIEYRTKVEPSDKIVFSYAGGPGKKDFLREIISGFALLNQTELHKVELNIIGVNKDQLINMCEVDKKAIAKLGDCLKIHGRVERSVAINYIRQSDYSLLIRDENLRYAKAGFPTKIVESLACGTPPLCNYSSDLELYLKDRQNSIIANGHTSKDVCEAVKNALCIVKEKDRAFMRKNARELALNCFDYSVYKDLLFTVCDE</sequence>
<protein>
    <submittedName>
        <fullName evidence="3">Glycosyltransferase</fullName>
    </submittedName>
</protein>
<dbReference type="Pfam" id="PF00534">
    <property type="entry name" value="Glycos_transf_1"/>
    <property type="match status" value="1"/>
</dbReference>
<feature type="domain" description="Glycosyl transferase family 1" evidence="2">
    <location>
        <begin position="195"/>
        <end position="366"/>
    </location>
</feature>
<dbReference type="GO" id="GO:0009103">
    <property type="term" value="P:lipopolysaccharide biosynthetic process"/>
    <property type="evidence" value="ECO:0007669"/>
    <property type="project" value="TreeGrafter"/>
</dbReference>
<proteinExistence type="predicted"/>
<evidence type="ECO:0000256" key="1">
    <source>
        <dbReference type="ARBA" id="ARBA00022679"/>
    </source>
</evidence>
<evidence type="ECO:0000259" key="2">
    <source>
        <dbReference type="Pfam" id="PF00534"/>
    </source>
</evidence>
<organism evidence="3 4">
    <name type="scientific">Dorea formicigenerans</name>
    <dbReference type="NCBI Taxonomy" id="39486"/>
    <lineage>
        <taxon>Bacteria</taxon>
        <taxon>Bacillati</taxon>
        <taxon>Bacillota</taxon>
        <taxon>Clostridia</taxon>
        <taxon>Lachnospirales</taxon>
        <taxon>Lachnospiraceae</taxon>
        <taxon>Dorea</taxon>
    </lineage>
</organism>
<gene>
    <name evidence="3" type="ORF">DWX53_08005</name>
</gene>
<accession>A0A412MCZ4</accession>
<name>A0A412MCZ4_9FIRM</name>